<organism evidence="2 3">
    <name type="scientific">Pontixanthobacter luteolus</name>
    <dbReference type="NCBI Taxonomy" id="295089"/>
    <lineage>
        <taxon>Bacteria</taxon>
        <taxon>Pseudomonadati</taxon>
        <taxon>Pseudomonadota</taxon>
        <taxon>Alphaproteobacteria</taxon>
        <taxon>Sphingomonadales</taxon>
        <taxon>Erythrobacteraceae</taxon>
        <taxon>Pontixanthobacter</taxon>
    </lineage>
</organism>
<proteinExistence type="predicted"/>
<dbReference type="SUPFAM" id="SSF53474">
    <property type="entry name" value="alpha/beta-Hydrolases"/>
    <property type="match status" value="1"/>
</dbReference>
<dbReference type="OrthoDB" id="9808398at2"/>
<dbReference type="AlphaFoldDB" id="A0A6I4UVP4"/>
<dbReference type="InterPro" id="IPR050266">
    <property type="entry name" value="AB_hydrolase_sf"/>
</dbReference>
<accession>A0A6I4UVP4</accession>
<dbReference type="Proteomes" id="UP000471435">
    <property type="component" value="Unassembled WGS sequence"/>
</dbReference>
<evidence type="ECO:0000259" key="1">
    <source>
        <dbReference type="Pfam" id="PF00561"/>
    </source>
</evidence>
<dbReference type="PANTHER" id="PTHR43798">
    <property type="entry name" value="MONOACYLGLYCEROL LIPASE"/>
    <property type="match status" value="1"/>
</dbReference>
<dbReference type="InterPro" id="IPR029058">
    <property type="entry name" value="AB_hydrolase_fold"/>
</dbReference>
<sequence>MELIGPTSQTYISQRTRLHYADWGNQDAPPLILLHGGRDHCRSWDWAAEELRHDWHVICPDLRGHGDSEWNNTGYYPMLGYVYDLTQLIHQLELAPVTIVAHSMGGNISIRYAGLYPGNVRKLVAIEGLGPSPKRMKELAETPYDGHLRNWFDAKRDASSRLPKRYDTFQTALDRMHEANSYLSREQAEHLTRHAVIRNEDGTFSWKFDPHLHAWPPENVEDRSVEQLWAQITCPTLMIYGNDSWASNPVKDGRIKHFGDNVSVSDYDRAGHWVHHDRFDDFMAEIKAFIG</sequence>
<dbReference type="Pfam" id="PF00561">
    <property type="entry name" value="Abhydrolase_1"/>
    <property type="match status" value="1"/>
</dbReference>
<dbReference type="PRINTS" id="PR00111">
    <property type="entry name" value="ABHYDROLASE"/>
</dbReference>
<evidence type="ECO:0000313" key="3">
    <source>
        <dbReference type="Proteomes" id="UP000471435"/>
    </source>
</evidence>
<gene>
    <name evidence="2" type="ORF">GRI43_00835</name>
</gene>
<dbReference type="PANTHER" id="PTHR43798:SF33">
    <property type="entry name" value="HYDROLASE, PUTATIVE (AFU_ORTHOLOGUE AFUA_2G14860)-RELATED"/>
    <property type="match status" value="1"/>
</dbReference>
<keyword evidence="2" id="KW-0378">Hydrolase</keyword>
<keyword evidence="3" id="KW-1185">Reference proteome</keyword>
<dbReference type="GO" id="GO:0016787">
    <property type="term" value="F:hydrolase activity"/>
    <property type="evidence" value="ECO:0007669"/>
    <property type="project" value="UniProtKB-KW"/>
</dbReference>
<dbReference type="GO" id="GO:0016020">
    <property type="term" value="C:membrane"/>
    <property type="evidence" value="ECO:0007669"/>
    <property type="project" value="TreeGrafter"/>
</dbReference>
<comment type="caution">
    <text evidence="2">The sequence shown here is derived from an EMBL/GenBank/DDBJ whole genome shotgun (WGS) entry which is preliminary data.</text>
</comment>
<reference evidence="2 3" key="1">
    <citation type="submission" date="2019-12" db="EMBL/GenBank/DDBJ databases">
        <title>Genomic-based taxomic classification of the family Erythrobacteraceae.</title>
        <authorList>
            <person name="Xu L."/>
        </authorList>
    </citation>
    <scope>NUCLEOTIDE SEQUENCE [LARGE SCALE GENOMIC DNA]</scope>
    <source>
        <strain evidence="2 3">SW-109</strain>
    </source>
</reference>
<dbReference type="EMBL" id="WTYP01000001">
    <property type="protein sequence ID" value="MXP45937.1"/>
    <property type="molecule type" value="Genomic_DNA"/>
</dbReference>
<dbReference type="InterPro" id="IPR000073">
    <property type="entry name" value="AB_hydrolase_1"/>
</dbReference>
<evidence type="ECO:0000313" key="2">
    <source>
        <dbReference type="EMBL" id="MXP45937.1"/>
    </source>
</evidence>
<name>A0A6I4UVP4_9SPHN</name>
<dbReference type="PRINTS" id="PR00412">
    <property type="entry name" value="EPOXHYDRLASE"/>
</dbReference>
<dbReference type="InterPro" id="IPR000639">
    <property type="entry name" value="Epox_hydrolase-like"/>
</dbReference>
<protein>
    <submittedName>
        <fullName evidence="2">Alpha/beta fold hydrolase</fullName>
    </submittedName>
</protein>
<feature type="domain" description="AB hydrolase-1" evidence="1">
    <location>
        <begin position="29"/>
        <end position="278"/>
    </location>
</feature>
<dbReference type="Gene3D" id="3.40.50.1820">
    <property type="entry name" value="alpha/beta hydrolase"/>
    <property type="match status" value="1"/>
</dbReference>
<dbReference type="RefSeq" id="WP_160729231.1">
    <property type="nucleotide sequence ID" value="NZ_WTYP01000001.1"/>
</dbReference>